<evidence type="ECO:0000256" key="1">
    <source>
        <dbReference type="ARBA" id="ARBA00006174"/>
    </source>
</evidence>
<dbReference type="InterPro" id="IPR042188">
    <property type="entry name" value="MmgE/PrpD_sf_2"/>
</dbReference>
<feature type="domain" description="MmgE/PrpD N-terminal" evidence="2">
    <location>
        <begin position="14"/>
        <end position="251"/>
    </location>
</feature>
<evidence type="ECO:0000313" key="5">
    <source>
        <dbReference type="Proteomes" id="UP000054683"/>
    </source>
</evidence>
<dbReference type="InterPro" id="IPR045336">
    <property type="entry name" value="MmgE_PrpD_N"/>
</dbReference>
<dbReference type="InterPro" id="IPR042183">
    <property type="entry name" value="MmgE/PrpD_sf_1"/>
</dbReference>
<dbReference type="SUPFAM" id="SSF103378">
    <property type="entry name" value="2-methylcitrate dehydratase PrpD"/>
    <property type="match status" value="1"/>
</dbReference>
<dbReference type="Pfam" id="PF19305">
    <property type="entry name" value="MmgE_PrpD_C"/>
    <property type="match status" value="1"/>
</dbReference>
<feature type="domain" description="MmgE/PrpD C-terminal" evidence="3">
    <location>
        <begin position="275"/>
        <end position="443"/>
    </location>
</feature>
<dbReference type="InterPro" id="IPR036148">
    <property type="entry name" value="MmgE/PrpD_sf"/>
</dbReference>
<accession>A0A158IDN8</accession>
<dbReference type="Proteomes" id="UP000054683">
    <property type="component" value="Unassembled WGS sequence"/>
</dbReference>
<evidence type="ECO:0000313" key="4">
    <source>
        <dbReference type="EMBL" id="SAL54695.1"/>
    </source>
</evidence>
<evidence type="ECO:0000259" key="3">
    <source>
        <dbReference type="Pfam" id="PF19305"/>
    </source>
</evidence>
<dbReference type="InterPro" id="IPR005656">
    <property type="entry name" value="MmgE_PrpD"/>
</dbReference>
<dbReference type="GO" id="GO:0016829">
    <property type="term" value="F:lyase activity"/>
    <property type="evidence" value="ECO:0007669"/>
    <property type="project" value="InterPro"/>
</dbReference>
<sequence length="467" mass="49824">MNQKSPEHVDAAVKLADNVARIQFNDLPAEVIAHTKRTILDVLSVGVAGTTANGSDILVALADDLGGKEECKIFCSVRKVPAGTAAMVNSAMARARDYMDEHYELSTCSAVTVVPTALAVAEKVGRVDGRTLITAVALGMDVMIRMAGAWKEQSSGWSLPAVLGYFGATATAGKLLGLDAEQLSNAFGIAHAQSSGNHQSAIDGALTKRLSSGLAAQGGVLAAMLAQRGWTGERNSFEGRFGFFNLYANGKYDPIPLTRDLGRRFEGVGIGMKAYPSCAHTHTAIPGMLELMSRHAIRVENIEKINVGVNAFNYMIAGEPIEVKRVPKSMTTAQFSIPYTVAAAVLDGKVVIDSFTEDMIRRPDILKLTSRIHVYVDDAIERACSGQAGSARVIVTMTDGSVHEVMIEHAPGSPSNPMSAAQVSAKVWECMRHAAKPVPDATVQEFIDLVNSLEQVDDVAKIMRLLG</sequence>
<evidence type="ECO:0000259" key="2">
    <source>
        <dbReference type="Pfam" id="PF03972"/>
    </source>
</evidence>
<organism evidence="4 5">
    <name type="scientific">Caballeronia udeis</name>
    <dbReference type="NCBI Taxonomy" id="1232866"/>
    <lineage>
        <taxon>Bacteria</taxon>
        <taxon>Pseudomonadati</taxon>
        <taxon>Pseudomonadota</taxon>
        <taxon>Betaproteobacteria</taxon>
        <taxon>Burkholderiales</taxon>
        <taxon>Burkholderiaceae</taxon>
        <taxon>Caballeronia</taxon>
    </lineage>
</organism>
<dbReference type="Gene3D" id="3.30.1330.120">
    <property type="entry name" value="2-methylcitrate dehydratase PrpD"/>
    <property type="match status" value="1"/>
</dbReference>
<protein>
    <submittedName>
        <fullName evidence="4">MmgE/PrpD family protein</fullName>
    </submittedName>
</protein>
<dbReference type="OrthoDB" id="8873320at2"/>
<proteinExistence type="inferred from homology"/>
<dbReference type="RefSeq" id="WP_062090167.1">
    <property type="nucleotide sequence ID" value="NZ_FCOK02000048.1"/>
</dbReference>
<dbReference type="Pfam" id="PF03972">
    <property type="entry name" value="MmgE_PrpD_N"/>
    <property type="match status" value="1"/>
</dbReference>
<dbReference type="AlphaFoldDB" id="A0A158IDN8"/>
<comment type="similarity">
    <text evidence="1">Belongs to the PrpD family.</text>
</comment>
<gene>
    <name evidence="4" type="ORF">AWB69_05834</name>
</gene>
<reference evidence="4 5" key="1">
    <citation type="submission" date="2016-01" db="EMBL/GenBank/DDBJ databases">
        <authorList>
            <person name="Oliw E.H."/>
        </authorList>
    </citation>
    <scope>NUCLEOTIDE SEQUENCE [LARGE SCALE GENOMIC DNA]</scope>
    <source>
        <strain evidence="4">LMG 27134</strain>
    </source>
</reference>
<dbReference type="Gene3D" id="1.10.4100.10">
    <property type="entry name" value="2-methylcitrate dehydratase PrpD"/>
    <property type="match status" value="1"/>
</dbReference>
<name>A0A158IDN8_9BURK</name>
<dbReference type="EMBL" id="FCOK02000048">
    <property type="protein sequence ID" value="SAL54695.1"/>
    <property type="molecule type" value="Genomic_DNA"/>
</dbReference>
<dbReference type="InterPro" id="IPR045337">
    <property type="entry name" value="MmgE_PrpD_C"/>
</dbReference>
<dbReference type="PANTHER" id="PTHR16943">
    <property type="entry name" value="2-METHYLCITRATE DEHYDRATASE-RELATED"/>
    <property type="match status" value="1"/>
</dbReference>
<dbReference type="PANTHER" id="PTHR16943:SF8">
    <property type="entry name" value="2-METHYLCITRATE DEHYDRATASE"/>
    <property type="match status" value="1"/>
</dbReference>